<feature type="domain" description="Pyridoxamine 5'-phosphate oxidase N-terminal" evidence="1">
    <location>
        <begin position="9"/>
        <end position="133"/>
    </location>
</feature>
<evidence type="ECO:0000313" key="2">
    <source>
        <dbReference type="EMBL" id="ATG48752.1"/>
    </source>
</evidence>
<dbReference type="Proteomes" id="UP000217935">
    <property type="component" value="Chromosome"/>
</dbReference>
<dbReference type="InterPro" id="IPR012349">
    <property type="entry name" value="Split_barrel_FMN-bd"/>
</dbReference>
<dbReference type="Gene3D" id="2.30.110.10">
    <property type="entry name" value="Electron Transport, Fmn-binding Protein, Chain A"/>
    <property type="match status" value="1"/>
</dbReference>
<sequence>MAKFFKSITDPLRRVVERQRIFFVATAAVGARVNVSPRPTADTLRITGPNEAMYLDMTGSGAETAAHLRADGRMTMMFCSFDEQPMIVRFFGTGRSVLKGTEEFDTLLANYFDGKDLPGSRQIVVMAIEATQSSCGYGVPFFDYIGERPTLRDWSARKGDAGIADYLAEKNLVSQDGLPTGFESVVDALKG</sequence>
<reference evidence="2 3" key="1">
    <citation type="submission" date="2017-06" db="EMBL/GenBank/DDBJ databases">
        <title>Celeribacter sp. TSPH2 complete genome sequence.</title>
        <authorList>
            <person name="Woo J.-H."/>
            <person name="Kim H.-S."/>
        </authorList>
    </citation>
    <scope>NUCLEOTIDE SEQUENCE [LARGE SCALE GENOMIC DNA]</scope>
    <source>
        <strain evidence="2 3">TSPH2</strain>
    </source>
</reference>
<dbReference type="STRING" id="1758178.GCA_001550095_01724"/>
<keyword evidence="3" id="KW-1185">Reference proteome</keyword>
<dbReference type="KEGG" id="ceh:CEW89_14985"/>
<dbReference type="PANTHER" id="PTHR39336:SF1">
    <property type="entry name" value="PYRIDOXAMINE PHOSPHATE OXIDASE FAMILY PROTEIN (AFU_ORTHOLOGUE AFUA_6G11440)"/>
    <property type="match status" value="1"/>
</dbReference>
<dbReference type="SUPFAM" id="SSF50475">
    <property type="entry name" value="FMN-binding split barrel"/>
    <property type="match status" value="1"/>
</dbReference>
<proteinExistence type="predicted"/>
<accession>A0A291GFC4</accession>
<dbReference type="EMBL" id="CP022196">
    <property type="protein sequence ID" value="ATG48752.1"/>
    <property type="molecule type" value="Genomic_DNA"/>
</dbReference>
<evidence type="ECO:0000313" key="3">
    <source>
        <dbReference type="Proteomes" id="UP000217935"/>
    </source>
</evidence>
<organism evidence="2 3">
    <name type="scientific">Celeribacter ethanolicus</name>
    <dbReference type="NCBI Taxonomy" id="1758178"/>
    <lineage>
        <taxon>Bacteria</taxon>
        <taxon>Pseudomonadati</taxon>
        <taxon>Pseudomonadota</taxon>
        <taxon>Alphaproteobacteria</taxon>
        <taxon>Rhodobacterales</taxon>
        <taxon>Roseobacteraceae</taxon>
        <taxon>Celeribacter</taxon>
    </lineage>
</organism>
<dbReference type="OrthoDB" id="115989at2"/>
<protein>
    <submittedName>
        <fullName evidence="2">Pyridoxamine 5'-phosphate oxidase</fullName>
    </submittedName>
</protein>
<dbReference type="RefSeq" id="WP_096806445.1">
    <property type="nucleotide sequence ID" value="NZ_CP022196.1"/>
</dbReference>
<dbReference type="AlphaFoldDB" id="A0A291GFC4"/>
<evidence type="ECO:0000259" key="1">
    <source>
        <dbReference type="Pfam" id="PF01243"/>
    </source>
</evidence>
<dbReference type="InterPro" id="IPR011576">
    <property type="entry name" value="Pyridox_Oxase_N"/>
</dbReference>
<gene>
    <name evidence="2" type="ORF">CEW89_14985</name>
</gene>
<dbReference type="Pfam" id="PF01243">
    <property type="entry name" value="PNPOx_N"/>
    <property type="match status" value="1"/>
</dbReference>
<name>A0A291GFC4_9RHOB</name>
<dbReference type="PANTHER" id="PTHR39336">
    <property type="entry name" value="PYRIDOXAMINE PHOSPHATE OXIDASE FAMILY PROTEIN (AFU_ORTHOLOGUE AFUA_6G11440)"/>
    <property type="match status" value="1"/>
</dbReference>